<gene>
    <name evidence="1" type="ORF">PMAYCL1PPCAC_00264</name>
</gene>
<dbReference type="Proteomes" id="UP001328107">
    <property type="component" value="Unassembled WGS sequence"/>
</dbReference>
<comment type="caution">
    <text evidence="1">The sequence shown here is derived from an EMBL/GenBank/DDBJ whole genome shotgun (WGS) entry which is preliminary data.</text>
</comment>
<organism evidence="1 2">
    <name type="scientific">Pristionchus mayeri</name>
    <dbReference type="NCBI Taxonomy" id="1317129"/>
    <lineage>
        <taxon>Eukaryota</taxon>
        <taxon>Metazoa</taxon>
        <taxon>Ecdysozoa</taxon>
        <taxon>Nematoda</taxon>
        <taxon>Chromadorea</taxon>
        <taxon>Rhabditida</taxon>
        <taxon>Rhabditina</taxon>
        <taxon>Diplogasteromorpha</taxon>
        <taxon>Diplogasteroidea</taxon>
        <taxon>Neodiplogasteridae</taxon>
        <taxon>Pristionchus</taxon>
    </lineage>
</organism>
<sequence length="121" mass="13464">MRFMELATFPKSHHPHNALPVRVKSPFASDRTSCRRSSVSNQSVSLSMSATSTPATRRLWQTVVPLKVIVCNPASMAIASTAKATIERTHILELMSQQLPAYLVIRVELTLHYPHSLPIES</sequence>
<evidence type="ECO:0000313" key="2">
    <source>
        <dbReference type="Proteomes" id="UP001328107"/>
    </source>
</evidence>
<name>A0AAN4YYI9_9BILA</name>
<reference evidence="2" key="1">
    <citation type="submission" date="2022-10" db="EMBL/GenBank/DDBJ databases">
        <title>Genome assembly of Pristionchus species.</title>
        <authorList>
            <person name="Yoshida K."/>
            <person name="Sommer R.J."/>
        </authorList>
    </citation>
    <scope>NUCLEOTIDE SEQUENCE [LARGE SCALE GENOMIC DNA]</scope>
    <source>
        <strain evidence="2">RS5460</strain>
    </source>
</reference>
<evidence type="ECO:0000313" key="1">
    <source>
        <dbReference type="EMBL" id="GMR30069.1"/>
    </source>
</evidence>
<dbReference type="EMBL" id="BTRK01000001">
    <property type="protein sequence ID" value="GMR30069.1"/>
    <property type="molecule type" value="Genomic_DNA"/>
</dbReference>
<protein>
    <submittedName>
        <fullName evidence="1">Uncharacterized protein</fullName>
    </submittedName>
</protein>
<proteinExistence type="predicted"/>
<accession>A0AAN4YYI9</accession>
<dbReference type="AlphaFoldDB" id="A0AAN4YYI9"/>
<keyword evidence="2" id="KW-1185">Reference proteome</keyword>